<dbReference type="EMBL" id="BLKM01000490">
    <property type="protein sequence ID" value="GFG34533.1"/>
    <property type="molecule type" value="Genomic_DNA"/>
</dbReference>
<name>A0A6L2PPL8_COPFO</name>
<evidence type="ECO:0000313" key="2">
    <source>
        <dbReference type="Proteomes" id="UP000502823"/>
    </source>
</evidence>
<gene>
    <name evidence="1" type="ORF">Cfor_11892</name>
</gene>
<dbReference type="InParanoid" id="A0A6L2PPL8"/>
<organism evidence="1 2">
    <name type="scientific">Coptotermes formosanus</name>
    <name type="common">Formosan subterranean termite</name>
    <dbReference type="NCBI Taxonomy" id="36987"/>
    <lineage>
        <taxon>Eukaryota</taxon>
        <taxon>Metazoa</taxon>
        <taxon>Ecdysozoa</taxon>
        <taxon>Arthropoda</taxon>
        <taxon>Hexapoda</taxon>
        <taxon>Insecta</taxon>
        <taxon>Pterygota</taxon>
        <taxon>Neoptera</taxon>
        <taxon>Polyneoptera</taxon>
        <taxon>Dictyoptera</taxon>
        <taxon>Blattodea</taxon>
        <taxon>Blattoidea</taxon>
        <taxon>Termitoidae</taxon>
        <taxon>Rhinotermitidae</taxon>
        <taxon>Coptotermes</taxon>
    </lineage>
</organism>
<dbReference type="OrthoDB" id="5971574at2759"/>
<protein>
    <submittedName>
        <fullName evidence="1">Uncharacterized protein</fullName>
    </submittedName>
</protein>
<evidence type="ECO:0000313" key="1">
    <source>
        <dbReference type="EMBL" id="GFG34533.1"/>
    </source>
</evidence>
<dbReference type="AlphaFoldDB" id="A0A6L2PPL8"/>
<reference evidence="2" key="1">
    <citation type="submission" date="2020-01" db="EMBL/GenBank/DDBJ databases">
        <title>Draft genome sequence of the Termite Coptotermes fromosanus.</title>
        <authorList>
            <person name="Itakura S."/>
            <person name="Yosikawa Y."/>
            <person name="Umezawa K."/>
        </authorList>
    </citation>
    <scope>NUCLEOTIDE SEQUENCE [LARGE SCALE GENOMIC DNA]</scope>
</reference>
<sequence>MKVSGDATLCCAKPKEKREMTSSGSLLCGGAAYICQHFYDSAPSGSYGTMTYITRAVASLLDCLPHDGEVDCSIEARVIHSVEFCYVECCFLDENGFRFESHDDDFLQERLPWLRFIM</sequence>
<dbReference type="Proteomes" id="UP000502823">
    <property type="component" value="Unassembled WGS sequence"/>
</dbReference>
<accession>A0A6L2PPL8</accession>
<keyword evidence="2" id="KW-1185">Reference proteome</keyword>
<comment type="caution">
    <text evidence="1">The sequence shown here is derived from an EMBL/GenBank/DDBJ whole genome shotgun (WGS) entry which is preliminary data.</text>
</comment>
<proteinExistence type="predicted"/>